<gene>
    <name evidence="20" type="ORF">TCAL_05590</name>
</gene>
<dbReference type="GO" id="GO:0031965">
    <property type="term" value="C:nuclear membrane"/>
    <property type="evidence" value="ECO:0007669"/>
    <property type="project" value="UniProtKB-SubCell"/>
</dbReference>
<dbReference type="Pfam" id="PF13634">
    <property type="entry name" value="Nucleoporin_FG"/>
    <property type="match status" value="5"/>
</dbReference>
<dbReference type="InterPro" id="IPR036903">
    <property type="entry name" value="Nup98_auto-Pept-S59_dom_sf"/>
</dbReference>
<evidence type="ECO:0000256" key="11">
    <source>
        <dbReference type="ARBA" id="ARBA00022816"/>
    </source>
</evidence>
<feature type="compositionally biased region" description="Basic and acidic residues" evidence="18">
    <location>
        <begin position="1023"/>
        <end position="1046"/>
    </location>
</feature>
<keyword evidence="17" id="KW-0539">Nucleus</keyword>
<dbReference type="GO" id="GO:0006405">
    <property type="term" value="P:RNA export from nucleus"/>
    <property type="evidence" value="ECO:0007669"/>
    <property type="project" value="TreeGrafter"/>
</dbReference>
<evidence type="ECO:0000256" key="6">
    <source>
        <dbReference type="ARBA" id="ARBA00022448"/>
    </source>
</evidence>
<dbReference type="InterPro" id="IPR021967">
    <property type="entry name" value="Nup98_C"/>
</dbReference>
<dbReference type="EMBL" id="VCGU01000458">
    <property type="protein sequence ID" value="TRY63912.1"/>
    <property type="molecule type" value="Genomic_DNA"/>
</dbReference>
<dbReference type="Pfam" id="PF12110">
    <property type="entry name" value="Nup96"/>
    <property type="match status" value="1"/>
</dbReference>
<keyword evidence="9" id="KW-0378">Hydrolase</keyword>
<evidence type="ECO:0000256" key="1">
    <source>
        <dbReference type="ARBA" id="ARBA00004567"/>
    </source>
</evidence>
<dbReference type="GO" id="GO:0008139">
    <property type="term" value="F:nuclear localization sequence binding"/>
    <property type="evidence" value="ECO:0007669"/>
    <property type="project" value="TreeGrafter"/>
</dbReference>
<evidence type="ECO:0000256" key="18">
    <source>
        <dbReference type="SAM" id="MobiDB-lite"/>
    </source>
</evidence>
<dbReference type="InterPro" id="IPR025574">
    <property type="entry name" value="Nucleoporin_FG_rpt"/>
</dbReference>
<keyword evidence="15" id="KW-0906">Nuclear pore complex</keyword>
<dbReference type="Proteomes" id="UP000318571">
    <property type="component" value="Chromosome 10"/>
</dbReference>
<dbReference type="FunFam" id="3.30.1610.10:FF:000001">
    <property type="entry name" value="Nuclear pore complex protein Nup98-Nup96"/>
    <property type="match status" value="1"/>
</dbReference>
<evidence type="ECO:0000256" key="5">
    <source>
        <dbReference type="ARBA" id="ARBA00013472"/>
    </source>
</evidence>
<feature type="compositionally biased region" description="Polar residues" evidence="18">
    <location>
        <begin position="643"/>
        <end position="655"/>
    </location>
</feature>
<dbReference type="GO" id="GO:0008236">
    <property type="term" value="F:serine-type peptidase activity"/>
    <property type="evidence" value="ECO:0007669"/>
    <property type="project" value="UniProtKB-KW"/>
</dbReference>
<dbReference type="GO" id="GO:0051028">
    <property type="term" value="P:mRNA transport"/>
    <property type="evidence" value="ECO:0007669"/>
    <property type="project" value="UniProtKB-KW"/>
</dbReference>
<dbReference type="GO" id="GO:0034398">
    <property type="term" value="P:telomere tethering at nuclear periphery"/>
    <property type="evidence" value="ECO:0007669"/>
    <property type="project" value="TreeGrafter"/>
</dbReference>
<keyword evidence="7" id="KW-0645">Protease</keyword>
<evidence type="ECO:0000259" key="19">
    <source>
        <dbReference type="PROSITE" id="PS51434"/>
    </source>
</evidence>
<dbReference type="Gene3D" id="1.25.40.690">
    <property type="match status" value="1"/>
</dbReference>
<evidence type="ECO:0000256" key="10">
    <source>
        <dbReference type="ARBA" id="ARBA00022813"/>
    </source>
</evidence>
<evidence type="ECO:0000256" key="9">
    <source>
        <dbReference type="ARBA" id="ARBA00022801"/>
    </source>
</evidence>
<evidence type="ECO:0000256" key="7">
    <source>
        <dbReference type="ARBA" id="ARBA00022670"/>
    </source>
</evidence>
<feature type="region of interest" description="Disordered" evidence="18">
    <location>
        <begin position="778"/>
        <end position="808"/>
    </location>
</feature>
<dbReference type="OMA" id="PMGKGLN"/>
<keyword evidence="16" id="KW-0472">Membrane</keyword>
<dbReference type="GO" id="GO:0017056">
    <property type="term" value="F:structural constituent of nuclear pore"/>
    <property type="evidence" value="ECO:0007669"/>
    <property type="project" value="InterPro"/>
</dbReference>
<dbReference type="InterPro" id="IPR037665">
    <property type="entry name" value="Nucleoporin_S59-like"/>
</dbReference>
<keyword evidence="14" id="KW-0811">Translocation</keyword>
<evidence type="ECO:0000256" key="16">
    <source>
        <dbReference type="ARBA" id="ARBA00023136"/>
    </source>
</evidence>
<keyword evidence="21" id="KW-1185">Reference proteome</keyword>
<evidence type="ECO:0000256" key="12">
    <source>
        <dbReference type="ARBA" id="ARBA00022825"/>
    </source>
</evidence>
<keyword evidence="10" id="KW-0068">Autocatalytic cleavage</keyword>
<sequence length="1849" mass="196652">MFGQKSAFASPATNTFGAPQQSTPFGAPAPTNSFGAAPNVTPFGATSFGQPAQNTMGGFGAPNVAAGQTGGGLFGAASNTGQPTGGGLFGSSTANNTTAFGAAPNTGFAGASFGAGSAFNKPATGFGAGSAFGQTNPTNTGGGLFGSTAPNTSTGMFGQPAQPTNTFGATASPFGAAGGFGATNMPNGTTIKFNPTTGTDTMLKSGVTTNINIRHQCITCMKEYEAKSIEELRFDDYAANRKGGGAQTMGGMGQPTGGLFGATNPQPGIGGGGFFGSTPASTQGGSMFGQQAKPLFGGTTGFGATTSASTGFGATNTFGATSGGLFGAAKPTGFGAPTPQAGFGGGFGQPTTTSASGGLFGQQQKPAFALGGTPATSQSGGLFGSSTGGFGQTTQSAFGATNTGFGAPLQGGLGNTGGGLFGQQNKPAGFGGFGGTTTSSAPAFGGGFGTNTATQAAPFGQTKPAFGFGAPAGNAAPSFGFGTNTQQPQASGGMFGQQKPATLSFGGSTTMGQAPLGGTSFGGGFGAANNATGGGMFGTAPQNKPGGMFGSTGSTFGAPTGGAFGSTLGAPSAFGTGMAPSYGAPNLGGMMGNTQPQAPASNANAIQQRLIQLASSPYGDNPLFKNLLQDSGKREEILKPINPASQKALDSNQYKVSPHRNIKGKAKPINGLANRSAIFDGLEDDDVNTSSEMFVPRSSVKKLSLKAKSPASMPQSNGQQNQKEEKSINDTSVVSPANNQSVEESLNLPQVKARGDGSNNMSNVSVIDDSFMVLNPKKSKSKVASDKSDENNSSECSETGEDESENNPCGIRLARKGYYTMPTLAEMGTMVDAKGQCQVENFTVGRVGYGNIFFPGVTNVMGLNLDEILFIRYKEVIVYPDETKKPPQGEGLNKKAQITLDKVWPVDKTSRDNVTSPRKLAEMNYEERLQKACLKLGARFVEYRPETGSWVFKVEHFSRYGLDDSDEDEPSKEVKKIKTGVPVKTILESKNPRGDVQTTAAVVHAENTTNEEGEGPSPVSNEVARRQTRDPSAKDRSLSSDHDRSDLGTSRAVSPPAEQLARIRASAPKVMMMKAALFDDDEEFMDLSGSKASKARPVILEARKTVLDQTDSLVEDIAHSLLMGSTSQGGPSAAASLLRSRFLMDPARNESTNSMLLSTASYTPSKRIPTYTLHSAYDSYVTLPNSGSSDKVKIIIPKHIDQLPSLTRSVLANRWKVFADSGLFMSRSFRVGWFTPLRLTNIGYTPGMRGQTKPSFSQVGLEHVSTSCFGNADDVQIQSIEGWLQSNLEVSNLSFEKPGEDFPKFSSKDGVDTLHSHVFDLCEVLWGRVTEQQRYEPDSHEITMKRREGLSKWLHDAVGHLVKRNIERAKARGDHVDEVLALIEGHNVNEACEKAQSQGDHFSALLIATTGGNNTLNGQMVLQQLEKWQEMECDKHLKSNRLRLYAILAGIPTWAGTDTNVNVCQDLDWKQALAMEFWYLTSPVASIEDALLAYEDAFGGLQDNYSREPTPDYFNGQMDGRTFDVSYHLLKLYTNRSHPLESILTPATHTSDCLDYRLAWLLAKVLRSVGYNHLSKEKEDELHLSFGSQLEDLGLWHWSVFALLHLADPDHRKQTIIDTITRHVKLANEDSEVRETFLHERLSVPIPWIAEAKATKAAFMRNPKDQAYYLIKAKFWAEAHRVIVTQVAPEAIINEDYEYLMLLLSQLCSEDICSSIVDWNVQGKVFFDFISVDSDVKRLVNNQDPETLNYEIERLRPIIGSLANRISSLRTETAKERLCRAEIAKRVAHLMRAIFSLDTANKTGGDGSLGAGPSRVLAEHLSQLPLPEDYALQELRTLTRNYMMEIIES</sequence>
<dbReference type="GO" id="GO:0006508">
    <property type="term" value="P:proteolysis"/>
    <property type="evidence" value="ECO:0007669"/>
    <property type="project" value="UniProtKB-KW"/>
</dbReference>
<evidence type="ECO:0000256" key="8">
    <source>
        <dbReference type="ARBA" id="ARBA00022737"/>
    </source>
</evidence>
<dbReference type="Gene3D" id="1.10.10.2360">
    <property type="match status" value="1"/>
</dbReference>
<dbReference type="STRING" id="6832.A0A553NEP4"/>
<evidence type="ECO:0000256" key="14">
    <source>
        <dbReference type="ARBA" id="ARBA00023010"/>
    </source>
</evidence>
<keyword evidence="6" id="KW-0813">Transport</keyword>
<dbReference type="GO" id="GO:0003723">
    <property type="term" value="F:RNA binding"/>
    <property type="evidence" value="ECO:0007669"/>
    <property type="project" value="TreeGrafter"/>
</dbReference>
<evidence type="ECO:0000256" key="13">
    <source>
        <dbReference type="ARBA" id="ARBA00022927"/>
    </source>
</evidence>
<dbReference type="Pfam" id="PF21240">
    <property type="entry name" value="Nup98_GLEBS"/>
    <property type="match status" value="1"/>
</dbReference>
<dbReference type="FunFam" id="1.10.10.2360:FF:000001">
    <property type="entry name" value="Nuclear pore complex protein Nup98-Nup96"/>
    <property type="match status" value="1"/>
</dbReference>
<feature type="region of interest" description="Disordered" evidence="18">
    <location>
        <begin position="1"/>
        <end position="25"/>
    </location>
</feature>
<reference evidence="20 21" key="1">
    <citation type="journal article" date="2018" name="Nat. Ecol. Evol.">
        <title>Genomic signatures of mitonuclear coevolution across populations of Tigriopus californicus.</title>
        <authorList>
            <person name="Barreto F.S."/>
            <person name="Watson E.T."/>
            <person name="Lima T.G."/>
            <person name="Willett C.S."/>
            <person name="Edmands S."/>
            <person name="Li W."/>
            <person name="Burton R.S."/>
        </authorList>
    </citation>
    <scope>NUCLEOTIDE SEQUENCE [LARGE SCALE GENOMIC DNA]</scope>
    <source>
        <strain evidence="20 21">San Diego</strain>
    </source>
</reference>
<evidence type="ECO:0000313" key="20">
    <source>
        <dbReference type="EMBL" id="TRY63912.1"/>
    </source>
</evidence>
<keyword evidence="8" id="KW-0677">Repeat</keyword>
<feature type="region of interest" description="Disordered" evidence="18">
    <location>
        <begin position="693"/>
        <end position="762"/>
    </location>
</feature>
<accession>A0A553NEP4</accession>
<dbReference type="GO" id="GO:0005654">
    <property type="term" value="C:nucleoplasm"/>
    <property type="evidence" value="ECO:0007669"/>
    <property type="project" value="UniProtKB-SubCell"/>
</dbReference>
<dbReference type="InterPro" id="IPR007230">
    <property type="entry name" value="Nup98_auto-Pept-S59_dom"/>
</dbReference>
<feature type="domain" description="Peptidase S59" evidence="19">
    <location>
        <begin position="815"/>
        <end position="957"/>
    </location>
</feature>
<name>A0A553NEP4_TIGCA</name>
<dbReference type="GO" id="GO:0044614">
    <property type="term" value="C:nuclear pore cytoplasmic filaments"/>
    <property type="evidence" value="ECO:0007669"/>
    <property type="project" value="TreeGrafter"/>
</dbReference>
<comment type="subcellular location">
    <subcellularLocation>
        <location evidence="2">Nucleus membrane</location>
        <topology evidence="2">Peripheral membrane protein</topology>
        <orientation evidence="2">Nucleoplasmic side</orientation>
    </subcellularLocation>
    <subcellularLocation>
        <location evidence="1">Nucleus</location>
        <location evidence="1">Nuclear pore complex</location>
    </subcellularLocation>
    <subcellularLocation>
        <location evidence="3">Nucleus</location>
        <location evidence="3">Nucleoplasm</location>
    </subcellularLocation>
</comment>
<dbReference type="Pfam" id="PF04096">
    <property type="entry name" value="Nucleoporin2"/>
    <property type="match status" value="1"/>
</dbReference>
<evidence type="ECO:0000256" key="4">
    <source>
        <dbReference type="ARBA" id="ARBA00008926"/>
    </source>
</evidence>
<evidence type="ECO:0000313" key="21">
    <source>
        <dbReference type="Proteomes" id="UP000318571"/>
    </source>
</evidence>
<dbReference type="GO" id="GO:0000973">
    <property type="term" value="P:post-transcriptional tethering of RNA polymerase II gene DNA at nuclear periphery"/>
    <property type="evidence" value="ECO:0007669"/>
    <property type="project" value="TreeGrafter"/>
</dbReference>
<keyword evidence="13" id="KW-0653">Protein transport</keyword>
<dbReference type="PANTHER" id="PTHR23198">
    <property type="entry name" value="NUCLEOPORIN"/>
    <property type="match status" value="1"/>
</dbReference>
<keyword evidence="11" id="KW-0509">mRNA transport</keyword>
<protein>
    <recommendedName>
        <fullName evidence="5">Nuclear pore complex protein Nup98-Nup96</fullName>
    </recommendedName>
</protein>
<keyword evidence="12" id="KW-0720">Serine protease</keyword>
<feature type="region of interest" description="Disordered" evidence="18">
    <location>
        <begin position="1006"/>
        <end position="1059"/>
    </location>
</feature>
<dbReference type="Gene3D" id="3.30.1610.10">
    <property type="entry name" value="Peptidase S59, nucleoporin"/>
    <property type="match status" value="1"/>
</dbReference>
<evidence type="ECO:0000256" key="2">
    <source>
        <dbReference type="ARBA" id="ARBA00004620"/>
    </source>
</evidence>
<feature type="compositionally biased region" description="Basic residues" evidence="18">
    <location>
        <begin position="657"/>
        <end position="666"/>
    </location>
</feature>
<evidence type="ECO:0000256" key="15">
    <source>
        <dbReference type="ARBA" id="ARBA00023132"/>
    </source>
</evidence>
<evidence type="ECO:0000256" key="3">
    <source>
        <dbReference type="ARBA" id="ARBA00004642"/>
    </source>
</evidence>
<comment type="caution">
    <text evidence="20">The sequence shown here is derived from an EMBL/GenBank/DDBJ whole genome shotgun (WGS) entry which is preliminary data.</text>
</comment>
<dbReference type="PROSITE" id="PS51434">
    <property type="entry name" value="NUP_C"/>
    <property type="match status" value="1"/>
</dbReference>
<organism evidence="20 21">
    <name type="scientific">Tigriopus californicus</name>
    <name type="common">Marine copepod</name>
    <dbReference type="NCBI Taxonomy" id="6832"/>
    <lineage>
        <taxon>Eukaryota</taxon>
        <taxon>Metazoa</taxon>
        <taxon>Ecdysozoa</taxon>
        <taxon>Arthropoda</taxon>
        <taxon>Crustacea</taxon>
        <taxon>Multicrustacea</taxon>
        <taxon>Hexanauplia</taxon>
        <taxon>Copepoda</taxon>
        <taxon>Harpacticoida</taxon>
        <taxon>Harpacticidae</taxon>
        <taxon>Tigriopus</taxon>
    </lineage>
</organism>
<comment type="similarity">
    <text evidence="4">Belongs to the nucleoporin GLFG family.</text>
</comment>
<evidence type="ECO:0000256" key="17">
    <source>
        <dbReference type="ARBA" id="ARBA00023242"/>
    </source>
</evidence>
<feature type="compositionally biased region" description="Polar residues" evidence="18">
    <location>
        <begin position="729"/>
        <end position="748"/>
    </location>
</feature>
<dbReference type="SUPFAM" id="SSF82215">
    <property type="entry name" value="C-terminal autoproteolytic domain of nucleoporin nup98"/>
    <property type="match status" value="1"/>
</dbReference>
<feature type="region of interest" description="Disordered" evidence="18">
    <location>
        <begin position="640"/>
        <end position="668"/>
    </location>
</feature>
<dbReference type="GO" id="GO:0006606">
    <property type="term" value="P:protein import into nucleus"/>
    <property type="evidence" value="ECO:0007669"/>
    <property type="project" value="TreeGrafter"/>
</dbReference>
<dbReference type="PANTHER" id="PTHR23198:SF6">
    <property type="entry name" value="NUCLEAR PORE COMPLEX PROTEIN NUP98-NUP96"/>
    <property type="match status" value="1"/>
</dbReference>
<feature type="compositionally biased region" description="Polar residues" evidence="18">
    <location>
        <begin position="11"/>
        <end position="25"/>
    </location>
</feature>
<proteinExistence type="inferred from homology"/>